<dbReference type="PANTHER" id="PTHR33116">
    <property type="entry name" value="REVERSE TRANSCRIPTASE ZINC-BINDING DOMAIN-CONTAINING PROTEIN-RELATED-RELATED"/>
    <property type="match status" value="1"/>
</dbReference>
<keyword evidence="6" id="KW-1185">Reference proteome</keyword>
<dbReference type="SUPFAM" id="SSF56672">
    <property type="entry name" value="DNA/RNA polymerases"/>
    <property type="match status" value="1"/>
</dbReference>
<sequence>MESNRVFARSAAARKDSGFRQRQGFRNRFAGDSSQFSGWATTFFFYNFPEELEAKFLWNSFQMYGKVVDVYIPRKRDKKGKRYGFVRLSGVKNEMQMERRLNEIWIGSYKMRVKIASDKQRKPATTRKVQGAIKGSGSTSSMNRLVQPGHSYVQAVKGRGKEVDKASEQSQEEGTKEISKKEEDKTRVQENKDGDKTRVQVNKEGEKSERTIEYIPTSDELKWLEGGMIAVVRAMVLVSEIQEQLDADGGSILLSPMGGRRAPEEISRMMWVRISGVPLKAWGERCFQMIRESIGEVLLVHEDTKKKAILWDGRVLILCSEASKIAKKVKLKVGEQVFEIEITEEEWRSDPDWWLSENDRKNDMESESDYSISWCQNEDPEMALDVIGDGEDVSYGSEHLMKDTESNSNLKSVTETEGCFQTVQETDLEEDEIAGLSKECGPQRESSVGPVEGSGPNKRMGWGQIKDTDMEDSFLNAQIPVNPKALQKSEISKKESKKQRLLQECYPETKEEIWAKEATWVTPRTKQRQARRAETCKAGDDKVHIVAAESISNECIVNRNRVLRMEMNMLEVRRLMGVGKRLGFIFDKNEEEIQSRLLEAVDRDGAERRDAVERGLGGSVKKKEVRRLVQVEKPDFLFLQETKLENVDVSICRQLWNSDEFDWVAKGSSGASGGLICMWDRRQFVKREVFTGDGYVGCAGEWGANKKQYFLINVYGPTDRQKKAGLWEVLRKMVTDKEGCWVIAGDFNAVRGPEERRGRSGESPDMKDFDEFIVTTDLVDVKLSNRRYTWYKPDGTAKSRLDRFLLSTEMCNGEEEWIQQGLPRSISDHCAIVLKSRTSDWGPRPFRVLDAWQQHPDFKKFVEDKWSEMMVEGFAGYKCQQKLRLLKGFLKGWNKDVFGNMEAQYEQAVEKIEQVDMQNEISDLEVAEIVKRQEGFAEMWDVLRKREIIWKQKSRSKWVHEGDANTRFFHRVAKGRRAQNNIAGLKCDGAWIDDPVLVKNEIVRYFSRLFQGEAWNRPKPGDIKFQQLSEEKKDWLERPFSVEEIEEGLRSCEGSKAPGPDDYNFNFLKFAWHCIKEDFINFFSEFHCNGKLVRGLNSSFLTMIPKKLNAVELKDYRPISLIGCVYKLLVKVLANRLKSVISEIVSETQSAFVRGRQLVDSVLVLNEVVDEIKKKKQPAFVFKADFEKAYDCVDWAFLDWMMESFGFGTKWRGWIKECLSTARISVLVNGSPTKEFEVGKGLRQGDPLSPFLFLMVAEGLQGLVQRAVKEGMLHGIEIGKKGLSVSMLQFADDTVIMGRADAENIRTVKDILKWFELMSGLRINFSKSSIFCYNVSEKWLKGSAGMIHCRVGRAPFLYLGMPVDGKSGNKKYWELVVNKFRTKLAVWKATTLSFGGRLVLLNSVLSALPIFYMSLYLFPNAVIEELIRIQRRFLWGGADLNKKIPWVKWEYVCRAKAKGGLGVTDLQNKNWALLGKWWYRFGDGVESLWKRVVREKYYGGRREVDITTIECLKVSKIWRDIIRIGGRSLKLRNILAVGFKWEVGEGNRVGFWSDKWIGVKSLRDLFPRLFALSVKKDGKVMEMGCWVEGRWWWRMEWRRGTIGREKDEEVRLEKMLEGVKLKEGAGDVWKWIHATDGKYGVNIAYDFLATSEGVLENQMCKLIWCRLVPSKVAFFGWRLCLDRLPTKDNLQKRGIVLQEGLLCDFCKGKTEEVNHLFCLCYNAWLVWTQVLRWWGLESVFRNTVRGMADFFIGSLGRLVGKELGSCIFLVVAWYLWYSRNVLVFRKDEGLLENLMERMQVKTFIWIKAKVNGCGFSFYEWQTYPMECAMAVKNHKRLRKQFFKACVPLR</sequence>
<dbReference type="SUPFAM" id="SSF56219">
    <property type="entry name" value="DNase I-like"/>
    <property type="match status" value="1"/>
</dbReference>
<dbReference type="EMBL" id="BPVZ01000004">
    <property type="protein sequence ID" value="GKU90755.1"/>
    <property type="molecule type" value="Genomic_DNA"/>
</dbReference>
<evidence type="ECO:0000256" key="1">
    <source>
        <dbReference type="PROSITE-ProRule" id="PRU00176"/>
    </source>
</evidence>
<dbReference type="CDD" id="cd00590">
    <property type="entry name" value="RRM_SF"/>
    <property type="match status" value="1"/>
</dbReference>
<dbReference type="PROSITE" id="PS50102">
    <property type="entry name" value="RRM"/>
    <property type="match status" value="1"/>
</dbReference>
<keyword evidence="1" id="KW-0694">RNA-binding</keyword>
<dbReference type="Pfam" id="PF13966">
    <property type="entry name" value="zf-RVT"/>
    <property type="match status" value="1"/>
</dbReference>
<dbReference type="Pfam" id="PF00078">
    <property type="entry name" value="RVT_1"/>
    <property type="match status" value="1"/>
</dbReference>
<feature type="domain" description="RRM" evidence="3">
    <location>
        <begin position="41"/>
        <end position="118"/>
    </location>
</feature>
<dbReference type="PROSITE" id="PS00726">
    <property type="entry name" value="AP_NUCLEASE_F1_1"/>
    <property type="match status" value="1"/>
</dbReference>
<dbReference type="InterPro" id="IPR000477">
    <property type="entry name" value="RT_dom"/>
</dbReference>
<reference evidence="5 6" key="1">
    <citation type="journal article" date="2021" name="Commun. Biol.">
        <title>The genome of Shorea leprosula (Dipterocarpaceae) highlights the ecological relevance of drought in aseasonal tropical rainforests.</title>
        <authorList>
            <person name="Ng K.K.S."/>
            <person name="Kobayashi M.J."/>
            <person name="Fawcett J.A."/>
            <person name="Hatakeyama M."/>
            <person name="Paape T."/>
            <person name="Ng C.H."/>
            <person name="Ang C.C."/>
            <person name="Tnah L.H."/>
            <person name="Lee C.T."/>
            <person name="Nishiyama T."/>
            <person name="Sese J."/>
            <person name="O'Brien M.J."/>
            <person name="Copetti D."/>
            <person name="Mohd Noor M.I."/>
            <person name="Ong R.C."/>
            <person name="Putra M."/>
            <person name="Sireger I.Z."/>
            <person name="Indrioko S."/>
            <person name="Kosugi Y."/>
            <person name="Izuno A."/>
            <person name="Isagi Y."/>
            <person name="Lee S.L."/>
            <person name="Shimizu K.K."/>
        </authorList>
    </citation>
    <scope>NUCLEOTIDE SEQUENCE [LARGE SCALE GENOMIC DNA]</scope>
    <source>
        <strain evidence="5">214</strain>
    </source>
</reference>
<feature type="compositionally biased region" description="Basic and acidic residues" evidence="2">
    <location>
        <begin position="159"/>
        <end position="207"/>
    </location>
</feature>
<accession>A0AAV5HVI5</accession>
<gene>
    <name evidence="5" type="ORF">SLEP1_g4707</name>
</gene>
<dbReference type="InterPro" id="IPR026960">
    <property type="entry name" value="RVT-Znf"/>
</dbReference>
<dbReference type="Gene3D" id="3.60.10.10">
    <property type="entry name" value="Endonuclease/exonuclease/phosphatase"/>
    <property type="match status" value="1"/>
</dbReference>
<dbReference type="GO" id="GO:0003723">
    <property type="term" value="F:RNA binding"/>
    <property type="evidence" value="ECO:0007669"/>
    <property type="project" value="UniProtKB-UniRule"/>
</dbReference>
<feature type="region of interest" description="Disordered" evidence="2">
    <location>
        <begin position="440"/>
        <end position="459"/>
    </location>
</feature>
<dbReference type="SUPFAM" id="SSF54928">
    <property type="entry name" value="RNA-binding domain, RBD"/>
    <property type="match status" value="1"/>
</dbReference>
<dbReference type="GO" id="GO:0004519">
    <property type="term" value="F:endonuclease activity"/>
    <property type="evidence" value="ECO:0007669"/>
    <property type="project" value="InterPro"/>
</dbReference>
<dbReference type="GO" id="GO:0003677">
    <property type="term" value="F:DNA binding"/>
    <property type="evidence" value="ECO:0007669"/>
    <property type="project" value="InterPro"/>
</dbReference>
<dbReference type="SMART" id="SM00360">
    <property type="entry name" value="RRM"/>
    <property type="match status" value="1"/>
</dbReference>
<comment type="caution">
    <text evidence="5">The sequence shown here is derived from an EMBL/GenBank/DDBJ whole genome shotgun (WGS) entry which is preliminary data.</text>
</comment>
<feature type="domain" description="Reverse transcriptase" evidence="4">
    <location>
        <begin position="1085"/>
        <end position="1363"/>
    </location>
</feature>
<name>A0AAV5HVI5_9ROSI</name>
<dbReference type="Gene3D" id="3.30.70.330">
    <property type="match status" value="1"/>
</dbReference>
<dbReference type="InterPro" id="IPR005135">
    <property type="entry name" value="Endo/exonuclease/phosphatase"/>
</dbReference>
<evidence type="ECO:0000313" key="5">
    <source>
        <dbReference type="EMBL" id="GKU90755.1"/>
    </source>
</evidence>
<feature type="region of interest" description="Disordered" evidence="2">
    <location>
        <begin position="117"/>
        <end position="207"/>
    </location>
</feature>
<dbReference type="Pfam" id="PF03372">
    <property type="entry name" value="Exo_endo_phos"/>
    <property type="match status" value="1"/>
</dbReference>
<evidence type="ECO:0000256" key="2">
    <source>
        <dbReference type="SAM" id="MobiDB-lite"/>
    </source>
</evidence>
<dbReference type="InterPro" id="IPR012677">
    <property type="entry name" value="Nucleotide-bd_a/b_plait_sf"/>
</dbReference>
<dbReference type="PANTHER" id="PTHR33116:SF75">
    <property type="entry name" value="RIBONUCLEASE H PROTEIN"/>
    <property type="match status" value="1"/>
</dbReference>
<dbReference type="InterPro" id="IPR036691">
    <property type="entry name" value="Endo/exonu/phosph_ase_sf"/>
</dbReference>
<dbReference type="Proteomes" id="UP001054252">
    <property type="component" value="Unassembled WGS sequence"/>
</dbReference>
<dbReference type="GO" id="GO:0006281">
    <property type="term" value="P:DNA repair"/>
    <property type="evidence" value="ECO:0007669"/>
    <property type="project" value="InterPro"/>
</dbReference>
<dbReference type="InterPro" id="IPR000504">
    <property type="entry name" value="RRM_dom"/>
</dbReference>
<dbReference type="InterPro" id="IPR043502">
    <property type="entry name" value="DNA/RNA_pol_sf"/>
</dbReference>
<dbReference type="PROSITE" id="PS50878">
    <property type="entry name" value="RT_POL"/>
    <property type="match status" value="1"/>
</dbReference>
<dbReference type="InterPro" id="IPR020847">
    <property type="entry name" value="AP_endonuclease_F1_BS"/>
</dbReference>
<dbReference type="CDD" id="cd01650">
    <property type="entry name" value="RT_nLTR_like"/>
    <property type="match status" value="1"/>
</dbReference>
<evidence type="ECO:0000259" key="4">
    <source>
        <dbReference type="PROSITE" id="PS50878"/>
    </source>
</evidence>
<protein>
    <submittedName>
        <fullName evidence="5">Uncharacterized protein</fullName>
    </submittedName>
</protein>
<evidence type="ECO:0000259" key="3">
    <source>
        <dbReference type="PROSITE" id="PS50102"/>
    </source>
</evidence>
<dbReference type="InterPro" id="IPR035979">
    <property type="entry name" value="RBD_domain_sf"/>
</dbReference>
<proteinExistence type="predicted"/>
<organism evidence="5 6">
    <name type="scientific">Rubroshorea leprosula</name>
    <dbReference type="NCBI Taxonomy" id="152421"/>
    <lineage>
        <taxon>Eukaryota</taxon>
        <taxon>Viridiplantae</taxon>
        <taxon>Streptophyta</taxon>
        <taxon>Embryophyta</taxon>
        <taxon>Tracheophyta</taxon>
        <taxon>Spermatophyta</taxon>
        <taxon>Magnoliopsida</taxon>
        <taxon>eudicotyledons</taxon>
        <taxon>Gunneridae</taxon>
        <taxon>Pentapetalae</taxon>
        <taxon>rosids</taxon>
        <taxon>malvids</taxon>
        <taxon>Malvales</taxon>
        <taxon>Dipterocarpaceae</taxon>
        <taxon>Rubroshorea</taxon>
    </lineage>
</organism>
<evidence type="ECO:0000313" key="6">
    <source>
        <dbReference type="Proteomes" id="UP001054252"/>
    </source>
</evidence>